<dbReference type="Gene3D" id="2.60.40.10">
    <property type="entry name" value="Immunoglobulins"/>
    <property type="match status" value="1"/>
</dbReference>
<reference evidence="7" key="2">
    <citation type="submission" date="2025-09" db="UniProtKB">
        <authorList>
            <consortium name="Ensembl"/>
        </authorList>
    </citation>
    <scope>IDENTIFICATION</scope>
</reference>
<dbReference type="Ensembl" id="ENSMMOT00000017212.1">
    <property type="protein sequence ID" value="ENSMMOP00000016929.1"/>
    <property type="gene ID" value="ENSMMOG00000012897.1"/>
</dbReference>
<reference evidence="7" key="1">
    <citation type="submission" date="2025-08" db="UniProtKB">
        <authorList>
            <consortium name="Ensembl"/>
        </authorList>
    </citation>
    <scope>IDENTIFICATION</scope>
</reference>
<dbReference type="SUPFAM" id="SSF48726">
    <property type="entry name" value="Immunoglobulin"/>
    <property type="match status" value="1"/>
</dbReference>
<protein>
    <recommendedName>
        <fullName evidence="6">Ig-like domain-containing protein</fullName>
    </recommendedName>
</protein>
<dbReference type="SMART" id="SM00409">
    <property type="entry name" value="IG"/>
    <property type="match status" value="1"/>
</dbReference>
<dbReference type="InterPro" id="IPR036179">
    <property type="entry name" value="Ig-like_dom_sf"/>
</dbReference>
<dbReference type="FunFam" id="2.60.40.10:FF:000032">
    <property type="entry name" value="palladin isoform X1"/>
    <property type="match status" value="1"/>
</dbReference>
<sequence>MYSAGRFVFLVLACMITSGALSADTDGNHLQNDTLTDGGFVPVVFTKVNQIIAREGSCVLIDCNVTGDPLPSVQWFNSHGDRLDTESIGGKWWLLDGGVLNITSIEFADRGKYTCMASNMHGSSNCTVTVRVVFTNGDMGVYYMVVCLVTFTIIMALNVTRLCMMSSHLKKTEKAINEFFRTEGAEKLQKAFEIAKRIPIITSAKTLELAKVTQFKTMEFARYIEELARSIPLPPLIMNCRNFMEEILEVVGVEEMRHTFVRQAPEGCREGASRAIGARDVFTILQERQRGQERERSESPAADSDNSSVHEQPQHIAIQVSVHPQLAVGGYCSIEAPPQPEATHASSPPSSPSRLTPAHPTEPPEADGEEVTDQAVPKPTDANNPTSCPVFYESHV</sequence>
<dbReference type="InterPro" id="IPR013783">
    <property type="entry name" value="Ig-like_fold"/>
</dbReference>
<dbReference type="STRING" id="94237.ENSMMOP00000016929"/>
<keyword evidence="4" id="KW-1133">Transmembrane helix</keyword>
<accession>A0A3Q3X4M7</accession>
<dbReference type="PANTHER" id="PTHR14340">
    <property type="entry name" value="MICROFIBRIL-ASSOCIATED GLYCOPROTEIN 3"/>
    <property type="match status" value="1"/>
</dbReference>
<dbReference type="OMA" id="CVLIDCN"/>
<dbReference type="CDD" id="cd00096">
    <property type="entry name" value="Ig"/>
    <property type="match status" value="1"/>
</dbReference>
<evidence type="ECO:0000256" key="3">
    <source>
        <dbReference type="SAM" id="MobiDB-lite"/>
    </source>
</evidence>
<dbReference type="PANTHER" id="PTHR14340:SF2">
    <property type="entry name" value="MICROFIBRILLAR-ASSOCIATED PROTEIN 3-LIKE"/>
    <property type="match status" value="1"/>
</dbReference>
<keyword evidence="4" id="KW-0472">Membrane</keyword>
<evidence type="ECO:0000259" key="6">
    <source>
        <dbReference type="PROSITE" id="PS50835"/>
    </source>
</evidence>
<organism evidence="7 8">
    <name type="scientific">Mola mola</name>
    <name type="common">Ocean sunfish</name>
    <name type="synonym">Tetraodon mola</name>
    <dbReference type="NCBI Taxonomy" id="94237"/>
    <lineage>
        <taxon>Eukaryota</taxon>
        <taxon>Metazoa</taxon>
        <taxon>Chordata</taxon>
        <taxon>Craniata</taxon>
        <taxon>Vertebrata</taxon>
        <taxon>Euteleostomi</taxon>
        <taxon>Actinopterygii</taxon>
        <taxon>Neopterygii</taxon>
        <taxon>Teleostei</taxon>
        <taxon>Neoteleostei</taxon>
        <taxon>Acanthomorphata</taxon>
        <taxon>Eupercaria</taxon>
        <taxon>Tetraodontiformes</taxon>
        <taxon>Molidae</taxon>
        <taxon>Mola</taxon>
    </lineage>
</organism>
<feature type="region of interest" description="Disordered" evidence="3">
    <location>
        <begin position="288"/>
        <end position="312"/>
    </location>
</feature>
<feature type="domain" description="Ig-like" evidence="6">
    <location>
        <begin position="42"/>
        <end position="131"/>
    </location>
</feature>
<dbReference type="InterPro" id="IPR003599">
    <property type="entry name" value="Ig_sub"/>
</dbReference>
<feature type="compositionally biased region" description="Basic and acidic residues" evidence="3">
    <location>
        <begin position="288"/>
        <end position="298"/>
    </location>
</feature>
<feature type="transmembrane region" description="Helical" evidence="4">
    <location>
        <begin position="141"/>
        <end position="164"/>
    </location>
</feature>
<evidence type="ECO:0000313" key="8">
    <source>
        <dbReference type="Proteomes" id="UP000261620"/>
    </source>
</evidence>
<evidence type="ECO:0000256" key="2">
    <source>
        <dbReference type="ARBA" id="ARBA00023319"/>
    </source>
</evidence>
<dbReference type="InterPro" id="IPR007110">
    <property type="entry name" value="Ig-like_dom"/>
</dbReference>
<dbReference type="Pfam" id="PF07679">
    <property type="entry name" value="I-set"/>
    <property type="match status" value="1"/>
</dbReference>
<keyword evidence="8" id="KW-1185">Reference proteome</keyword>
<keyword evidence="5" id="KW-0732">Signal</keyword>
<proteinExistence type="predicted"/>
<name>A0A3Q3X4M7_MOLML</name>
<feature type="region of interest" description="Disordered" evidence="3">
    <location>
        <begin position="331"/>
        <end position="396"/>
    </location>
</feature>
<evidence type="ECO:0000256" key="4">
    <source>
        <dbReference type="SAM" id="Phobius"/>
    </source>
</evidence>
<dbReference type="Proteomes" id="UP000261620">
    <property type="component" value="Unplaced"/>
</dbReference>
<evidence type="ECO:0000256" key="5">
    <source>
        <dbReference type="SAM" id="SignalP"/>
    </source>
</evidence>
<dbReference type="InterPro" id="IPR013098">
    <property type="entry name" value="Ig_I-set"/>
</dbReference>
<dbReference type="SMART" id="SM00408">
    <property type="entry name" value="IGc2"/>
    <property type="match status" value="1"/>
</dbReference>
<keyword evidence="2" id="KW-0393">Immunoglobulin domain</keyword>
<feature type="chain" id="PRO_5018717744" description="Ig-like domain-containing protein" evidence="5">
    <location>
        <begin position="23"/>
        <end position="396"/>
    </location>
</feature>
<dbReference type="InterPro" id="IPR003598">
    <property type="entry name" value="Ig_sub2"/>
</dbReference>
<evidence type="ECO:0000256" key="1">
    <source>
        <dbReference type="ARBA" id="ARBA00023157"/>
    </source>
</evidence>
<dbReference type="PROSITE" id="PS50835">
    <property type="entry name" value="IG_LIKE"/>
    <property type="match status" value="1"/>
</dbReference>
<keyword evidence="4" id="KW-0812">Transmembrane</keyword>
<evidence type="ECO:0000313" key="7">
    <source>
        <dbReference type="Ensembl" id="ENSMMOP00000016929.1"/>
    </source>
</evidence>
<dbReference type="AlphaFoldDB" id="A0A3Q3X4M7"/>
<feature type="signal peptide" evidence="5">
    <location>
        <begin position="1"/>
        <end position="22"/>
    </location>
</feature>
<keyword evidence="1" id="KW-1015">Disulfide bond</keyword>